<dbReference type="InterPro" id="IPR019293">
    <property type="entry name" value="ThiN"/>
</dbReference>
<dbReference type="InterPro" id="IPR036409">
    <property type="entry name" value="Aldolase_II/adducin_N_sf"/>
</dbReference>
<dbReference type="Pfam" id="PF08543">
    <property type="entry name" value="Phos_pyr_kin"/>
    <property type="match status" value="1"/>
</dbReference>
<evidence type="ECO:0000313" key="8">
    <source>
        <dbReference type="Proteomes" id="UP000001304"/>
    </source>
</evidence>
<proteinExistence type="predicted"/>
<dbReference type="STRING" id="583356.Igag_1669"/>
<organism evidence="7 8">
    <name type="scientific">Ignisphaera aggregans (strain DSM 17230 / JCM 13409 / AQ1.S1)</name>
    <dbReference type="NCBI Taxonomy" id="583356"/>
    <lineage>
        <taxon>Archaea</taxon>
        <taxon>Thermoproteota</taxon>
        <taxon>Thermoprotei</taxon>
        <taxon>Desulfurococcales</taxon>
        <taxon>Desulfurococcaceae</taxon>
        <taxon>Ignisphaera</taxon>
    </lineage>
</organism>
<dbReference type="KEGG" id="iag:Igag_1669"/>
<evidence type="ECO:0000259" key="6">
    <source>
        <dbReference type="Pfam" id="PF10120"/>
    </source>
</evidence>
<keyword evidence="8" id="KW-1185">Reference proteome</keyword>
<keyword evidence="2" id="KW-0547">Nucleotide-binding</keyword>
<dbReference type="InterPro" id="IPR013749">
    <property type="entry name" value="PM/HMP-P_kinase-1"/>
</dbReference>
<dbReference type="Gene3D" id="3.40.225.10">
    <property type="entry name" value="Class II aldolase/adducin N-terminal domain"/>
    <property type="match status" value="1"/>
</dbReference>
<gene>
    <name evidence="7" type="ordered locus">Igag_1669</name>
</gene>
<dbReference type="NCBIfam" id="NF006346">
    <property type="entry name" value="PRK08573.1"/>
    <property type="match status" value="1"/>
</dbReference>
<dbReference type="GO" id="GO:0008902">
    <property type="term" value="F:hydroxymethylpyrimidine kinase activity"/>
    <property type="evidence" value="ECO:0007669"/>
    <property type="project" value="TreeGrafter"/>
</dbReference>
<dbReference type="Proteomes" id="UP000001304">
    <property type="component" value="Chromosome"/>
</dbReference>
<dbReference type="GO" id="GO:0005524">
    <property type="term" value="F:ATP binding"/>
    <property type="evidence" value="ECO:0007669"/>
    <property type="project" value="UniProtKB-KW"/>
</dbReference>
<dbReference type="Gene3D" id="3.40.1190.20">
    <property type="match status" value="1"/>
</dbReference>
<feature type="domain" description="Pyridoxamine kinase/Phosphomethylpyrimidine kinase" evidence="5">
    <location>
        <begin position="19"/>
        <end position="263"/>
    </location>
</feature>
<evidence type="ECO:0000256" key="4">
    <source>
        <dbReference type="ARBA" id="ARBA00022840"/>
    </source>
</evidence>
<name>E0SRT5_IGNAA</name>
<keyword evidence="1" id="KW-0808">Transferase</keyword>
<sequence length="463" mass="50676">MARESRRSIPIAMTIAGSDSGGGAGIEADLKTFAALSVHGTVAITSITAQNTYSVKAVFDLPPDIVYKQIEAVYEDMGIDAAKTGMLSNREIIETVANAVKSFGFPLVVDPVMIAKSGAPLLREDAIDILIKKLLPLAIVVTPNRMEAERITGIEIRSIDDARKAARIIVEDIGSRAAIVKGGHIESDEAIDILYIDGRYREFRAPRISNGCTHGTGCSFSAAIAAEIAKGRSIEDAIETAKRFITMAIMYGLKVGRGHCPVNPIAWLEIPAERYRVLEDMYRAIDIIERNGELFSRYIPEVQMNIAMAIDSRYARDINDVAAVKGRIVRYGNTVKAVGPVEFGASRHVAKAVLTAMSIDPSIRAAIVLKYDEKIIEVAKSLGYTAVFIDRREEPQEIKSIEGASIPWIVRKAYEEIGKIPDIVYDHGDIGKEPVIRIFGRSATDVAIKTLRILTQIHMPQNL</sequence>
<evidence type="ECO:0000256" key="2">
    <source>
        <dbReference type="ARBA" id="ARBA00022741"/>
    </source>
</evidence>
<dbReference type="PANTHER" id="PTHR20858">
    <property type="entry name" value="PHOSPHOMETHYLPYRIMIDINE KINASE"/>
    <property type="match status" value="1"/>
</dbReference>
<dbReference type="GO" id="GO:0008972">
    <property type="term" value="F:phosphomethylpyrimidine kinase activity"/>
    <property type="evidence" value="ECO:0007669"/>
    <property type="project" value="InterPro"/>
</dbReference>
<dbReference type="Pfam" id="PF10120">
    <property type="entry name" value="ThiN"/>
    <property type="match status" value="1"/>
</dbReference>
<accession>E0SRT5</accession>
<dbReference type="EMBL" id="CP002098">
    <property type="protein sequence ID" value="ADM28466.1"/>
    <property type="molecule type" value="Genomic_DNA"/>
</dbReference>
<dbReference type="SUPFAM" id="SSF53639">
    <property type="entry name" value="AraD/HMP-PK domain-like"/>
    <property type="match status" value="1"/>
</dbReference>
<dbReference type="GO" id="GO:0005829">
    <property type="term" value="C:cytosol"/>
    <property type="evidence" value="ECO:0007669"/>
    <property type="project" value="TreeGrafter"/>
</dbReference>
<feature type="domain" description="Thiamine-phosphate synthase ThiN" evidence="6">
    <location>
        <begin position="281"/>
        <end position="450"/>
    </location>
</feature>
<evidence type="ECO:0000259" key="5">
    <source>
        <dbReference type="Pfam" id="PF08543"/>
    </source>
</evidence>
<evidence type="ECO:0000256" key="3">
    <source>
        <dbReference type="ARBA" id="ARBA00022777"/>
    </source>
</evidence>
<dbReference type="NCBIfam" id="TIGR00097">
    <property type="entry name" value="HMP-P_kinase"/>
    <property type="match status" value="1"/>
</dbReference>
<dbReference type="InterPro" id="IPR029056">
    <property type="entry name" value="Ribokinase-like"/>
</dbReference>
<dbReference type="InterPro" id="IPR004399">
    <property type="entry name" value="HMP/HMP-P_kinase_dom"/>
</dbReference>
<dbReference type="HOGENOM" id="CLU_035788_0_0_2"/>
<dbReference type="FunFam" id="3.40.1190.20:FF:000003">
    <property type="entry name" value="Phosphomethylpyrimidine kinase ThiD"/>
    <property type="match status" value="1"/>
</dbReference>
<dbReference type="PANTHER" id="PTHR20858:SF17">
    <property type="entry name" value="HYDROXYMETHYLPYRIMIDINE_PHOSPHOMETHYLPYRIMIDINE KINASE THI20-RELATED"/>
    <property type="match status" value="1"/>
</dbReference>
<keyword evidence="4" id="KW-0067">ATP-binding</keyword>
<dbReference type="GO" id="GO:0009228">
    <property type="term" value="P:thiamine biosynthetic process"/>
    <property type="evidence" value="ECO:0007669"/>
    <property type="project" value="InterPro"/>
</dbReference>
<reference evidence="7 8" key="1">
    <citation type="journal article" date="2010" name="Stand. Genomic Sci.">
        <title>Complete genome sequence of Ignisphaera aggregans type strain (AQ1.S1).</title>
        <authorList>
            <person name="Goker M."/>
            <person name="Held B."/>
            <person name="Lapidus A."/>
            <person name="Nolan M."/>
            <person name="Spring S."/>
            <person name="Yasawong M."/>
            <person name="Lucas S."/>
            <person name="Glavina Del Rio T."/>
            <person name="Tice H."/>
            <person name="Cheng J.F."/>
            <person name="Goodwin L."/>
            <person name="Tapia R."/>
            <person name="Pitluck S."/>
            <person name="Liolios K."/>
            <person name="Ivanova N."/>
            <person name="Mavromatis K."/>
            <person name="Mikhailova N."/>
            <person name="Pati A."/>
            <person name="Chen A."/>
            <person name="Palaniappan K."/>
            <person name="Brambilla E."/>
            <person name="Land M."/>
            <person name="Hauser L."/>
            <person name="Chang Y.J."/>
            <person name="Jeffries C.D."/>
            <person name="Brettin T."/>
            <person name="Detter J.C."/>
            <person name="Han C."/>
            <person name="Rohde M."/>
            <person name="Sikorski J."/>
            <person name="Woyke T."/>
            <person name="Bristow J."/>
            <person name="Eisen J.A."/>
            <person name="Markowitz V."/>
            <person name="Hugenholtz P."/>
            <person name="Kyrpides N.C."/>
            <person name="Klenk H.P."/>
        </authorList>
    </citation>
    <scope>NUCLEOTIDE SEQUENCE [LARGE SCALE GENOMIC DNA]</scope>
    <source>
        <strain evidence="8">DSM 17230 / JCM 13409 / AQ1.S1</strain>
    </source>
</reference>
<dbReference type="BioCyc" id="IAGG583356:GHAH-1656-MONOMER"/>
<dbReference type="SUPFAM" id="SSF53613">
    <property type="entry name" value="Ribokinase-like"/>
    <property type="match status" value="1"/>
</dbReference>
<keyword evidence="3 7" id="KW-0418">Kinase</keyword>
<evidence type="ECO:0000313" key="7">
    <source>
        <dbReference type="EMBL" id="ADM28466.1"/>
    </source>
</evidence>
<dbReference type="CDD" id="cd01169">
    <property type="entry name" value="HMPP_kinase"/>
    <property type="match status" value="1"/>
</dbReference>
<evidence type="ECO:0000256" key="1">
    <source>
        <dbReference type="ARBA" id="ARBA00022679"/>
    </source>
</evidence>
<dbReference type="AlphaFoldDB" id="E0SRT5"/>
<protein>
    <submittedName>
        <fullName evidence="7">Phosphomethylpyrimidine kinase</fullName>
    </submittedName>
</protein>